<reference evidence="2" key="2">
    <citation type="submission" date="2021-04" db="EMBL/GenBank/DDBJ databases">
        <authorList>
            <person name="Gilroy R."/>
        </authorList>
    </citation>
    <scope>NUCLEOTIDE SEQUENCE</scope>
    <source>
        <strain evidence="2">Gambia16-554</strain>
    </source>
</reference>
<feature type="signal peptide" evidence="1">
    <location>
        <begin position="1"/>
        <end position="20"/>
    </location>
</feature>
<dbReference type="EMBL" id="DXAW01000005">
    <property type="protein sequence ID" value="HIZ84893.1"/>
    <property type="molecule type" value="Genomic_DNA"/>
</dbReference>
<dbReference type="InterPro" id="IPR029058">
    <property type="entry name" value="AB_hydrolase_fold"/>
</dbReference>
<reference evidence="2" key="1">
    <citation type="journal article" date="2021" name="PeerJ">
        <title>Extensive microbial diversity within the chicken gut microbiome revealed by metagenomics and culture.</title>
        <authorList>
            <person name="Gilroy R."/>
            <person name="Ravi A."/>
            <person name="Getino M."/>
            <person name="Pursley I."/>
            <person name="Horton D.L."/>
            <person name="Alikhan N.F."/>
            <person name="Baker D."/>
            <person name="Gharbi K."/>
            <person name="Hall N."/>
            <person name="Watson M."/>
            <person name="Adriaenssens E.M."/>
            <person name="Foster-Nyarko E."/>
            <person name="Jarju S."/>
            <person name="Secka A."/>
            <person name="Antonio M."/>
            <person name="Oren A."/>
            <person name="Chaudhuri R.R."/>
            <person name="La Ragione R."/>
            <person name="Hildebrand F."/>
            <person name="Pallen M.J."/>
        </authorList>
    </citation>
    <scope>NUCLEOTIDE SEQUENCE</scope>
    <source>
        <strain evidence="2">Gambia16-554</strain>
    </source>
</reference>
<evidence type="ECO:0000313" key="3">
    <source>
        <dbReference type="Proteomes" id="UP000824115"/>
    </source>
</evidence>
<dbReference type="InterPro" id="IPR021440">
    <property type="entry name" value="DUF3089"/>
</dbReference>
<evidence type="ECO:0000256" key="1">
    <source>
        <dbReference type="SAM" id="SignalP"/>
    </source>
</evidence>
<name>A0A9D2GPF0_9BACT</name>
<dbReference type="SUPFAM" id="SSF53474">
    <property type="entry name" value="alpha/beta-Hydrolases"/>
    <property type="match status" value="1"/>
</dbReference>
<gene>
    <name evidence="2" type="ORF">IAC04_00145</name>
</gene>
<proteinExistence type="predicted"/>
<accession>A0A9D2GPF0</accession>
<dbReference type="AlphaFoldDB" id="A0A9D2GPF0"/>
<sequence>MYSSAPSKSAVLLLTLAAFATVTVSSCRTQSGGTDTFIPTAPDWSDKAAWYISEPAAAPEADIFYILPTCVWDWTAEDGQLCRYSDYSRTDHIEAFLPSVELAEDIFARGQYGFYCPYYRQITLNVWMDGEAAVEELFPLSMEDVSEAFDYYLEHYNNGKPFVLAGFSQGGKAVVELVKHLPAEAYERMAAAYAIGYRISDEELAQYPQLLPATDSTGTGTIICYNSVAAPEAACGVLSPTDVCINPVNWTTDATPAVLNDSVTVTVDTVSHLLIVDGLDPEHYYAPSLASTFPLGNYHLQELTLYQEHLRRNTALRLYYFEK</sequence>
<organism evidence="2 3">
    <name type="scientific">Candidatus Coprenecus stercoravium</name>
    <dbReference type="NCBI Taxonomy" id="2840735"/>
    <lineage>
        <taxon>Bacteria</taxon>
        <taxon>Pseudomonadati</taxon>
        <taxon>Bacteroidota</taxon>
        <taxon>Bacteroidia</taxon>
        <taxon>Bacteroidales</taxon>
        <taxon>Rikenellaceae</taxon>
        <taxon>Rikenellaceae incertae sedis</taxon>
        <taxon>Candidatus Coprenecus</taxon>
    </lineage>
</organism>
<dbReference type="Proteomes" id="UP000824115">
    <property type="component" value="Unassembled WGS sequence"/>
</dbReference>
<dbReference type="Pfam" id="PF11288">
    <property type="entry name" value="DUF3089"/>
    <property type="match status" value="1"/>
</dbReference>
<comment type="caution">
    <text evidence="2">The sequence shown here is derived from an EMBL/GenBank/DDBJ whole genome shotgun (WGS) entry which is preliminary data.</text>
</comment>
<keyword evidence="1" id="KW-0732">Signal</keyword>
<feature type="chain" id="PRO_5038920233" evidence="1">
    <location>
        <begin position="21"/>
        <end position="323"/>
    </location>
</feature>
<evidence type="ECO:0000313" key="2">
    <source>
        <dbReference type="EMBL" id="HIZ84893.1"/>
    </source>
</evidence>
<dbReference type="Gene3D" id="3.40.50.1820">
    <property type="entry name" value="alpha/beta hydrolase"/>
    <property type="match status" value="1"/>
</dbReference>
<protein>
    <submittedName>
        <fullName evidence="2">DUF3089 domain-containing protein</fullName>
    </submittedName>
</protein>